<dbReference type="AlphaFoldDB" id="A0AAJ7RU22"/>
<name>A0AAJ7RU22_CEPCN</name>
<organism evidence="7 8">
    <name type="scientific">Cephus cinctus</name>
    <name type="common">Wheat stem sawfly</name>
    <dbReference type="NCBI Taxonomy" id="211228"/>
    <lineage>
        <taxon>Eukaryota</taxon>
        <taxon>Metazoa</taxon>
        <taxon>Ecdysozoa</taxon>
        <taxon>Arthropoda</taxon>
        <taxon>Hexapoda</taxon>
        <taxon>Insecta</taxon>
        <taxon>Pterygota</taxon>
        <taxon>Neoptera</taxon>
        <taxon>Endopterygota</taxon>
        <taxon>Hymenoptera</taxon>
        <taxon>Cephoidea</taxon>
        <taxon>Cephidae</taxon>
        <taxon>Cephus</taxon>
    </lineage>
</organism>
<reference evidence="8" key="1">
    <citation type="submission" date="2025-08" db="UniProtKB">
        <authorList>
            <consortium name="RefSeq"/>
        </authorList>
    </citation>
    <scope>IDENTIFICATION</scope>
</reference>
<evidence type="ECO:0000313" key="8">
    <source>
        <dbReference type="RefSeq" id="XP_024947056.1"/>
    </source>
</evidence>
<evidence type="ECO:0000313" key="7">
    <source>
        <dbReference type="Proteomes" id="UP000694920"/>
    </source>
</evidence>
<dbReference type="GO" id="GO:0005881">
    <property type="term" value="C:cytoplasmic microtubule"/>
    <property type="evidence" value="ECO:0007669"/>
    <property type="project" value="TreeGrafter"/>
</dbReference>
<comment type="similarity">
    <text evidence="4">Belongs to the CFAP96 family.</text>
</comment>
<protein>
    <recommendedName>
        <fullName evidence="5">Cilia-and flagella-associated protein 96</fullName>
    </recommendedName>
</protein>
<evidence type="ECO:0000256" key="5">
    <source>
        <dbReference type="ARBA" id="ARBA00035693"/>
    </source>
</evidence>
<dbReference type="InterPro" id="IPR029358">
    <property type="entry name" value="CFAP96"/>
</dbReference>
<keyword evidence="2" id="KW-0963">Cytoplasm</keyword>
<keyword evidence="7" id="KW-1185">Reference proteome</keyword>
<dbReference type="PANTHER" id="PTHR31144:SF1">
    <property type="entry name" value="UPF0602 PROTEIN C4ORF47"/>
    <property type="match status" value="1"/>
</dbReference>
<dbReference type="Pfam" id="PF15239">
    <property type="entry name" value="CFAP96-like"/>
    <property type="match status" value="1"/>
</dbReference>
<evidence type="ECO:0000256" key="2">
    <source>
        <dbReference type="ARBA" id="ARBA00022490"/>
    </source>
</evidence>
<evidence type="ECO:0000256" key="4">
    <source>
        <dbReference type="ARBA" id="ARBA00035656"/>
    </source>
</evidence>
<dbReference type="RefSeq" id="XP_024947056.1">
    <property type="nucleotide sequence ID" value="XM_025091288.1"/>
</dbReference>
<accession>A0AAJ7RU22</accession>
<dbReference type="GeneID" id="112495296"/>
<feature type="region of interest" description="Disordered" evidence="6">
    <location>
        <begin position="125"/>
        <end position="145"/>
    </location>
</feature>
<dbReference type="GO" id="GO:0005813">
    <property type="term" value="C:centrosome"/>
    <property type="evidence" value="ECO:0007669"/>
    <property type="project" value="UniProtKB-SubCell"/>
</dbReference>
<sequence>MKKRRAVTLQEVGRHFGRIDLDRVGFFDDPPPGPNAEYKKAELFREYVTKGRQLLAGSIGDGLFEKKFMRILEGEALTKPLEESSKIKVNLPRGVLLPPSGGKKHSTPGDWYGCFGTSPTYFSPQLKDTNKKPVGREPPNFKIKPNPLGGPGYTNICLSPYPKYINDPYDVERTASTKAEKPVRFLSASAPLDYFPPNPYTDKNPGPTYIRPARTKSKTIGKGCFYVPFPKDPGGQHAGCFSKFPPYISTPYNVKMKNEDKKVQVQKWMGGAPESRSKYTKSAIEQVTKVSCHINNYTDYVPKVYPLPET</sequence>
<keyword evidence="3" id="KW-0206">Cytoskeleton</keyword>
<dbReference type="Proteomes" id="UP000694920">
    <property type="component" value="Unplaced"/>
</dbReference>
<dbReference type="KEGG" id="ccin:112495296"/>
<gene>
    <name evidence="8" type="primary">LOC112495296</name>
</gene>
<evidence type="ECO:0000256" key="3">
    <source>
        <dbReference type="ARBA" id="ARBA00023212"/>
    </source>
</evidence>
<comment type="subcellular location">
    <subcellularLocation>
        <location evidence="1">Cytoplasm</location>
        <location evidence="1">Cytoskeleton</location>
        <location evidence="1">Microtubule organizing center</location>
        <location evidence="1">Centrosome</location>
    </subcellularLocation>
</comment>
<evidence type="ECO:0000256" key="6">
    <source>
        <dbReference type="SAM" id="MobiDB-lite"/>
    </source>
</evidence>
<dbReference type="PANTHER" id="PTHR31144">
    <property type="entry name" value="UPF0602 PROTEIN C4ORF47"/>
    <property type="match status" value="1"/>
</dbReference>
<proteinExistence type="inferred from homology"/>
<evidence type="ECO:0000256" key="1">
    <source>
        <dbReference type="ARBA" id="ARBA00004300"/>
    </source>
</evidence>